<organism evidence="1 2">
    <name type="scientific">Didymodactylos carnosus</name>
    <dbReference type="NCBI Taxonomy" id="1234261"/>
    <lineage>
        <taxon>Eukaryota</taxon>
        <taxon>Metazoa</taxon>
        <taxon>Spiralia</taxon>
        <taxon>Gnathifera</taxon>
        <taxon>Rotifera</taxon>
        <taxon>Eurotatoria</taxon>
        <taxon>Bdelloidea</taxon>
        <taxon>Philodinida</taxon>
        <taxon>Philodinidae</taxon>
        <taxon>Didymodactylos</taxon>
    </lineage>
</organism>
<accession>A0A8S2YNS5</accession>
<evidence type="ECO:0000313" key="1">
    <source>
        <dbReference type="EMBL" id="CAF4567660.1"/>
    </source>
</evidence>
<protein>
    <submittedName>
        <fullName evidence="1">Uncharacterized protein</fullName>
    </submittedName>
</protein>
<gene>
    <name evidence="1" type="ORF">SRO942_LOCUS47639</name>
</gene>
<name>A0A8S2YNS5_9BILA</name>
<evidence type="ECO:0000313" key="2">
    <source>
        <dbReference type="Proteomes" id="UP000681722"/>
    </source>
</evidence>
<proteinExistence type="predicted"/>
<dbReference type="EMBL" id="CAJOBC010119529">
    <property type="protein sequence ID" value="CAF4567660.1"/>
    <property type="molecule type" value="Genomic_DNA"/>
</dbReference>
<reference evidence="1" key="1">
    <citation type="submission" date="2021-02" db="EMBL/GenBank/DDBJ databases">
        <authorList>
            <person name="Nowell W R."/>
        </authorList>
    </citation>
    <scope>NUCLEOTIDE SEQUENCE</scope>
</reference>
<sequence length="15" mass="1945">MWAEWWLQEFDDFAA</sequence>
<feature type="non-terminal residue" evidence="1">
    <location>
        <position position="15"/>
    </location>
</feature>
<comment type="caution">
    <text evidence="1">The sequence shown here is derived from an EMBL/GenBank/DDBJ whole genome shotgun (WGS) entry which is preliminary data.</text>
</comment>
<dbReference type="Proteomes" id="UP000681722">
    <property type="component" value="Unassembled WGS sequence"/>
</dbReference>